<proteinExistence type="predicted"/>
<dbReference type="Proteomes" id="UP001652660">
    <property type="component" value="Chromosome 11e"/>
</dbReference>
<sequence length="138" mass="14811">MLVSVKVTLLLLILVLSEGKLSNAYSPEGPKMAAGGCNAASIGEPLAADGSQNRSGLRKSALGGRKIRLEKVNGCGQYQETRVTSSRASVEEQRQMSVNVVKGKLRMRSLLSEKKKLGGFGAFTADYRGPMHHPPRNN</sequence>
<evidence type="ECO:0000313" key="4">
    <source>
        <dbReference type="RefSeq" id="XP_071929172.1"/>
    </source>
</evidence>
<organism evidence="2 3">
    <name type="scientific">Coffea arabica</name>
    <name type="common">Arabian coffee</name>
    <dbReference type="NCBI Taxonomy" id="13443"/>
    <lineage>
        <taxon>Eukaryota</taxon>
        <taxon>Viridiplantae</taxon>
        <taxon>Streptophyta</taxon>
        <taxon>Embryophyta</taxon>
        <taxon>Tracheophyta</taxon>
        <taxon>Spermatophyta</taxon>
        <taxon>Magnoliopsida</taxon>
        <taxon>eudicotyledons</taxon>
        <taxon>Gunneridae</taxon>
        <taxon>Pentapetalae</taxon>
        <taxon>asterids</taxon>
        <taxon>lamiids</taxon>
        <taxon>Gentianales</taxon>
        <taxon>Rubiaceae</taxon>
        <taxon>Ixoroideae</taxon>
        <taxon>Gardenieae complex</taxon>
        <taxon>Bertiereae - Coffeeae clade</taxon>
        <taxon>Coffeeae</taxon>
        <taxon>Coffea</taxon>
    </lineage>
</organism>
<dbReference type="AlphaFoldDB" id="A0A6P6V385"/>
<keyword evidence="1" id="KW-0732">Signal</keyword>
<dbReference type="RefSeq" id="XP_071929172.1">
    <property type="nucleotide sequence ID" value="XM_072073071.1"/>
</dbReference>
<name>A0A6P6V385_COFAR</name>
<accession>A0A6P6V385</accession>
<keyword evidence="2" id="KW-1185">Reference proteome</keyword>
<dbReference type="GeneID" id="113716231"/>
<evidence type="ECO:0000313" key="3">
    <source>
        <dbReference type="RefSeq" id="XP_027096327.1"/>
    </source>
</evidence>
<dbReference type="RefSeq" id="XP_027096327.1">
    <property type="nucleotide sequence ID" value="XM_027240526.1"/>
</dbReference>
<evidence type="ECO:0000256" key="1">
    <source>
        <dbReference type="SAM" id="SignalP"/>
    </source>
</evidence>
<dbReference type="Proteomes" id="UP001652660">
    <property type="component" value="Chromosome 11c"/>
</dbReference>
<reference evidence="3" key="2">
    <citation type="submission" date="2025-04" db="UniProtKB">
        <authorList>
            <consortium name="RefSeq"/>
        </authorList>
    </citation>
    <scope>IDENTIFICATION</scope>
    <source>
        <tissue evidence="3 4">Leaves</tissue>
    </source>
</reference>
<dbReference type="OrthoDB" id="1222551at2759"/>
<reference evidence="2" key="1">
    <citation type="journal article" date="2025" name="Foods">
        <title>Unveiling the Microbial Signatures of Arabica Coffee Cherries: Insights into Ripeness Specific Diversity, Functional Traits, and Implications for Quality and Safety.</title>
        <authorList>
            <consortium name="RefSeq"/>
            <person name="Tenea G.N."/>
            <person name="Cifuentes V."/>
            <person name="Reyes P."/>
            <person name="Cevallos-Vallejos M."/>
        </authorList>
    </citation>
    <scope>NUCLEOTIDE SEQUENCE [LARGE SCALE GENOMIC DNA]</scope>
</reference>
<feature type="signal peptide" evidence="1">
    <location>
        <begin position="1"/>
        <end position="24"/>
    </location>
</feature>
<gene>
    <name evidence="3" type="primary">LOC113716231</name>
    <name evidence="4" type="synonym">LOC140021792</name>
</gene>
<feature type="chain" id="PRO_5027745651" evidence="1">
    <location>
        <begin position="25"/>
        <end position="138"/>
    </location>
</feature>
<protein>
    <submittedName>
        <fullName evidence="3">Uncharacterized protein LOC113716231</fullName>
    </submittedName>
</protein>
<evidence type="ECO:0000313" key="2">
    <source>
        <dbReference type="Proteomes" id="UP001652660"/>
    </source>
</evidence>